<comment type="caution">
    <text evidence="1">The sequence shown here is derived from an EMBL/GenBank/DDBJ whole genome shotgun (WGS) entry which is preliminary data.</text>
</comment>
<dbReference type="InterPro" id="IPR027417">
    <property type="entry name" value="P-loop_NTPase"/>
</dbReference>
<evidence type="ECO:0008006" key="3">
    <source>
        <dbReference type="Google" id="ProtNLM"/>
    </source>
</evidence>
<accession>A0A2M9YJF2</accession>
<dbReference type="Gene3D" id="3.40.50.300">
    <property type="entry name" value="P-loop containing nucleotide triphosphate hydrolases"/>
    <property type="match status" value="1"/>
</dbReference>
<dbReference type="EMBL" id="NPDV01000022">
    <property type="protein sequence ID" value="PJZ51634.1"/>
    <property type="molecule type" value="Genomic_DNA"/>
</dbReference>
<proteinExistence type="predicted"/>
<name>A0A2M9YJF2_9LEPT</name>
<dbReference type="Proteomes" id="UP000232188">
    <property type="component" value="Unassembled WGS sequence"/>
</dbReference>
<dbReference type="AlphaFoldDB" id="A0A2M9YJF2"/>
<reference evidence="1 2" key="1">
    <citation type="submission" date="2017-07" db="EMBL/GenBank/DDBJ databases">
        <title>Leptospira spp. isolated from tropical soils.</title>
        <authorList>
            <person name="Thibeaux R."/>
            <person name="Iraola G."/>
            <person name="Ferres I."/>
            <person name="Bierque E."/>
            <person name="Girault D."/>
            <person name="Soupe-Gilbert M.-E."/>
            <person name="Picardeau M."/>
            <person name="Goarant C."/>
        </authorList>
    </citation>
    <scope>NUCLEOTIDE SEQUENCE [LARGE SCALE GENOMIC DNA]</scope>
    <source>
        <strain evidence="1 2">FH2-B-C1</strain>
    </source>
</reference>
<evidence type="ECO:0000313" key="2">
    <source>
        <dbReference type="Proteomes" id="UP000232188"/>
    </source>
</evidence>
<gene>
    <name evidence="1" type="ORF">CH380_19510</name>
</gene>
<sequence>MKIDLSEILKGTPYENVDPSILGEAVRNVSERLKSKVVGANREKNICRKRATGKRGSYLFFCRHYFPHYFSIPFGEQQMELIHLIQSYRSTRNKDGSKNRKPVRSLVALSRGFGKSTILTLCGVLWLLLTGTWKFPILISSTLNQAKEFLRKIQEEIEDNAALSKDFPELLPKKDIKGQNVSWSDFDLVFMGGFRVIAKGWGNAIRGKRHKNFRPDALLMDDPDEEKDVESESTMRRKYRWLERAALKLGTVWGIDAILSYTTIAPNCVGEYVFNSERYKEWIRKKYQALVTDPDGTERSSWPAGAPLDLLQKERDEDPITFAQERQNDPLPEVGQKFKGLIQTWKFERPESFAGWQLALALDLSLGKTERSDFSAIVGLGLSPLGKFYELYSDIQRRRPDQIQKDFIQALQAFPWDIAGIETNGGQEHFLDGFKTRLEDWNELCSLESSELGLTLANKIIVPVIGIENGGDKIRRIEGALQVPIATGQLLLREDSKILREQFEEFPFKKKDGPDATEMAHRLIVERLGSSISFLSTEERSGAILLSQKANPTEKDSVIPEGYIAKSINQLRREQAKRRGF</sequence>
<evidence type="ECO:0000313" key="1">
    <source>
        <dbReference type="EMBL" id="PJZ51634.1"/>
    </source>
</evidence>
<protein>
    <recommendedName>
        <fullName evidence="3">Terminase</fullName>
    </recommendedName>
</protein>
<organism evidence="1 2">
    <name type="scientific">Leptospira adleri</name>
    <dbReference type="NCBI Taxonomy" id="2023186"/>
    <lineage>
        <taxon>Bacteria</taxon>
        <taxon>Pseudomonadati</taxon>
        <taxon>Spirochaetota</taxon>
        <taxon>Spirochaetia</taxon>
        <taxon>Leptospirales</taxon>
        <taxon>Leptospiraceae</taxon>
        <taxon>Leptospira</taxon>
    </lineage>
</organism>